<protein>
    <recommendedName>
        <fullName evidence="4">Transmembrane protein</fullName>
    </recommendedName>
</protein>
<evidence type="ECO:0000256" key="1">
    <source>
        <dbReference type="SAM" id="Phobius"/>
    </source>
</evidence>
<feature type="transmembrane region" description="Helical" evidence="1">
    <location>
        <begin position="12"/>
        <end position="31"/>
    </location>
</feature>
<dbReference type="RefSeq" id="WP_394162028.1">
    <property type="nucleotide sequence ID" value="NZ_JBHGCJ010000003.1"/>
</dbReference>
<gene>
    <name evidence="2" type="ORF">ACEU0G_002696</name>
</gene>
<feature type="transmembrane region" description="Helical" evidence="1">
    <location>
        <begin position="92"/>
        <end position="111"/>
    </location>
</feature>
<sequence>MTKSNRFFADVSFFRVATSALLIGGLLFLGFGLMAPGGIDIFDNPGSAADWTAAVGTWIIGIGAIRFAASDHSLKLHERREKRLKEAKEERARFWAIAYWGTSMTTTLLIMKERLKSTAEMEPASVQKNVLVPVAEAIVSIRWGADEESVVSEESARNAARLHHELGEIRSLIGQNDTFLRHGVVSLDDKHGSLILEEIRYFADRAEASLDRLQGSLLEDAKGVLRLIESLEERLEKEDRELTGD</sequence>
<dbReference type="EMBL" id="JBHGCJ010000003">
    <property type="protein sequence ID" value="MFG6108704.1"/>
    <property type="molecule type" value="Genomic_DNA"/>
</dbReference>
<proteinExistence type="predicted"/>
<keyword evidence="1" id="KW-1133">Transmembrane helix</keyword>
<keyword evidence="3" id="KW-1185">Reference proteome</keyword>
<evidence type="ECO:0008006" key="4">
    <source>
        <dbReference type="Google" id="ProtNLM"/>
    </source>
</evidence>
<evidence type="ECO:0000313" key="3">
    <source>
        <dbReference type="Proteomes" id="UP001605261"/>
    </source>
</evidence>
<dbReference type="Proteomes" id="UP001605261">
    <property type="component" value="Unassembled WGS sequence"/>
</dbReference>
<name>A0ABW7CUR5_9GAMM</name>
<keyword evidence="1" id="KW-0472">Membrane</keyword>
<comment type="caution">
    <text evidence="2">The sequence shown here is derived from an EMBL/GenBank/DDBJ whole genome shotgun (WGS) entry which is preliminary data.</text>
</comment>
<accession>A0ABW7CUR5</accession>
<feature type="transmembrane region" description="Helical" evidence="1">
    <location>
        <begin position="51"/>
        <end position="71"/>
    </location>
</feature>
<organism evidence="2 3">
    <name type="scientific">Stenotrophomonas nematodicola</name>
    <dbReference type="NCBI Taxonomy" id="2656746"/>
    <lineage>
        <taxon>Bacteria</taxon>
        <taxon>Pseudomonadati</taxon>
        <taxon>Pseudomonadota</taxon>
        <taxon>Gammaproteobacteria</taxon>
        <taxon>Lysobacterales</taxon>
        <taxon>Lysobacteraceae</taxon>
        <taxon>Stenotrophomonas</taxon>
    </lineage>
</organism>
<reference evidence="2 3" key="1">
    <citation type="submission" date="2024-09" db="EMBL/GenBank/DDBJ databases">
        <authorList>
            <consortium name="All-Russian atlas of soil microorganisms"/>
            <consortium name="as a basis for the search for new antimicrobial producers and enzymes with unique properties"/>
            <person name="Sokolova E.A."/>
            <person name="Voronina E.N."/>
        </authorList>
    </citation>
    <scope>NUCLEOTIDE SEQUENCE [LARGE SCALE GENOMIC DNA]</scope>
    <source>
        <strain evidence="2 3">AF-22b-331.1</strain>
    </source>
</reference>
<keyword evidence="1" id="KW-0812">Transmembrane</keyword>
<evidence type="ECO:0000313" key="2">
    <source>
        <dbReference type="EMBL" id="MFG6108704.1"/>
    </source>
</evidence>